<comment type="subcellular location">
    <subcellularLocation>
        <location evidence="1">Golgi apparatus membrane</location>
        <topology evidence="1">Single-pass type II membrane protein</topology>
    </subcellularLocation>
</comment>
<feature type="transmembrane region" description="Helical" evidence="19">
    <location>
        <begin position="23"/>
        <end position="42"/>
    </location>
</feature>
<evidence type="ECO:0000256" key="5">
    <source>
        <dbReference type="ARBA" id="ARBA00012979"/>
    </source>
</evidence>
<keyword evidence="13 18" id="KW-1015">Disulfide bond</keyword>
<evidence type="ECO:0000256" key="3">
    <source>
        <dbReference type="ARBA" id="ARBA00005093"/>
    </source>
</evidence>
<feature type="disulfide bond" evidence="18">
    <location>
        <begin position="818"/>
        <end position="828"/>
    </location>
</feature>
<evidence type="ECO:0000259" key="20">
    <source>
        <dbReference type="Pfam" id="PF00685"/>
    </source>
</evidence>
<evidence type="ECO:0000259" key="21">
    <source>
        <dbReference type="Pfam" id="PF12062"/>
    </source>
</evidence>
<evidence type="ECO:0000256" key="1">
    <source>
        <dbReference type="ARBA" id="ARBA00004323"/>
    </source>
</evidence>
<keyword evidence="15" id="KW-0511">Multifunctional enzyme</keyword>
<feature type="binding site" evidence="17">
    <location>
        <begin position="833"/>
        <end position="837"/>
    </location>
    <ligand>
        <name>3'-phosphoadenylyl sulfate</name>
        <dbReference type="ChEBI" id="CHEBI:58339"/>
    </ligand>
</feature>
<dbReference type="KEGG" id="bbel:109478277"/>
<dbReference type="GO" id="GO:0019213">
    <property type="term" value="F:deacetylase activity"/>
    <property type="evidence" value="ECO:0007669"/>
    <property type="project" value="TreeGrafter"/>
</dbReference>
<evidence type="ECO:0000256" key="19">
    <source>
        <dbReference type="SAM" id="Phobius"/>
    </source>
</evidence>
<evidence type="ECO:0000256" key="8">
    <source>
        <dbReference type="ARBA" id="ARBA00022801"/>
    </source>
</evidence>
<reference evidence="24 25" key="1">
    <citation type="submission" date="2025-04" db="UniProtKB">
        <authorList>
            <consortium name="RefSeq"/>
        </authorList>
    </citation>
    <scope>IDENTIFICATION</scope>
    <source>
        <tissue evidence="24 25">Gonad</tissue>
    </source>
</reference>
<evidence type="ECO:0000256" key="2">
    <source>
        <dbReference type="ARBA" id="ARBA00004841"/>
    </source>
</evidence>
<evidence type="ECO:0000256" key="16">
    <source>
        <dbReference type="PIRSR" id="PIRSR637359-1"/>
    </source>
</evidence>
<dbReference type="RefSeq" id="XP_019635294.1">
    <property type="nucleotide sequence ID" value="XM_019779735.1"/>
</dbReference>
<keyword evidence="7 19" id="KW-0812">Transmembrane</keyword>
<keyword evidence="23" id="KW-1185">Reference proteome</keyword>
<dbReference type="InterPro" id="IPR027417">
    <property type="entry name" value="P-loop_NTPase"/>
</dbReference>
<dbReference type="PANTHER" id="PTHR10605">
    <property type="entry name" value="HEPARAN SULFATE SULFOTRANSFERASE"/>
    <property type="match status" value="1"/>
</dbReference>
<dbReference type="UniPathway" id="UPA00862"/>
<organism evidence="23 24">
    <name type="scientific">Branchiostoma belcheri</name>
    <name type="common">Amphioxus</name>
    <dbReference type="NCBI Taxonomy" id="7741"/>
    <lineage>
        <taxon>Eukaryota</taxon>
        <taxon>Metazoa</taxon>
        <taxon>Chordata</taxon>
        <taxon>Cephalochordata</taxon>
        <taxon>Leptocardii</taxon>
        <taxon>Amphioxiformes</taxon>
        <taxon>Branchiostomatidae</taxon>
        <taxon>Branchiostoma</taxon>
    </lineage>
</organism>
<evidence type="ECO:0000313" key="23">
    <source>
        <dbReference type="Proteomes" id="UP000515135"/>
    </source>
</evidence>
<keyword evidence="9" id="KW-0735">Signal-anchor</keyword>
<name>A0A6P4ZMQ2_BRABE</name>
<dbReference type="InterPro" id="IPR000863">
    <property type="entry name" value="Sulfotransferase_dom"/>
</dbReference>
<dbReference type="GO" id="GO:0015016">
    <property type="term" value="F:heparan sulfate N-sulfotransferase activity"/>
    <property type="evidence" value="ECO:0007669"/>
    <property type="project" value="UniProtKB-EC"/>
</dbReference>
<evidence type="ECO:0000256" key="18">
    <source>
        <dbReference type="PIRSR" id="PIRSR637359-3"/>
    </source>
</evidence>
<dbReference type="SUPFAM" id="SSF52540">
    <property type="entry name" value="P-loop containing nucleoside triphosphate hydrolases"/>
    <property type="match status" value="1"/>
</dbReference>
<dbReference type="GO" id="GO:0030210">
    <property type="term" value="P:heparin proteoglycan biosynthetic process"/>
    <property type="evidence" value="ECO:0007669"/>
    <property type="project" value="UniProtKB-UniPathway"/>
</dbReference>
<dbReference type="Pfam" id="PF12062">
    <property type="entry name" value="HSNSD-CE"/>
    <property type="match status" value="1"/>
</dbReference>
<dbReference type="RefSeq" id="XP_019635296.1">
    <property type="nucleotide sequence ID" value="XM_019779737.1"/>
</dbReference>
<comment type="pathway">
    <text evidence="3">Glycan metabolism; heparan sulfate biosynthesis.</text>
</comment>
<evidence type="ECO:0000256" key="14">
    <source>
        <dbReference type="ARBA" id="ARBA00023180"/>
    </source>
</evidence>
<dbReference type="FunFam" id="3.40.50.300:FF:000176">
    <property type="entry name" value="bifunctional heparan sulfate N-deacetylase/N-sulfotransferase 1"/>
    <property type="match status" value="1"/>
</dbReference>
<evidence type="ECO:0000256" key="17">
    <source>
        <dbReference type="PIRSR" id="PIRSR637359-2"/>
    </source>
</evidence>
<feature type="active site" description="For sulfotransferase activity" evidence="16">
    <location>
        <position position="614"/>
    </location>
</feature>
<keyword evidence="8" id="KW-0378">Hydrolase</keyword>
<feature type="binding site" evidence="17">
    <location>
        <position position="817"/>
    </location>
    <ligand>
        <name>3'-phosphoadenylyl sulfate</name>
        <dbReference type="ChEBI" id="CHEBI:58339"/>
    </ligand>
</feature>
<evidence type="ECO:0000256" key="12">
    <source>
        <dbReference type="ARBA" id="ARBA00023136"/>
    </source>
</evidence>
<evidence type="ECO:0000313" key="26">
    <source>
        <dbReference type="RefSeq" id="XP_019635296.1"/>
    </source>
</evidence>
<evidence type="ECO:0000256" key="11">
    <source>
        <dbReference type="ARBA" id="ARBA00023034"/>
    </source>
</evidence>
<sequence length="881" mass="101920">MTTRGGPSMKWALRIPQPYIKRAIILALGFSLLSIWILAYYVSQTKQNPRWEPPQANCKLADSKANPFFPVRPQPMRDAAKNSRTQPAALVFVESAYSKLGQEIAALLEANRLKYKTEIVSGKSFPSLTEVGHGKYSLVIFENLNKYLLMDKWNRDILDRYCLEFNVGIISFVGKSEDNLLNKRVGDFPLFMHSNLRLKDCSLNPDCPLLYLTRAGETWRGNLPGEDWTIFQSNHTTYEPVAYAKTSSLEYVHMNENVDRSFHVTVMQDLGLYDGIQRVFFGNDLNFWLHRLLFLDSATYLSQGKLSLSLERFILVDIDDIFVGKVGTRMQTSDVKALISAQSRLGALVPGFRFNLGFSGYFYHSGDDVEDVGDDVLLANAHEFWWFPHMWAHTQPHTFTNESSLREQMILNKRFAKEHGIPTDGGYAVAPHHSGVYPVHVPLYEAWRKVWGIKVTSTEEYPHLRPPRHRRGFIYKNIMVLPRQTCGLFTHTIFIDKYPGGRSRLEESIHGGELFQTFINSRVNIFMTHLSNYGNDRLALYTFESVIKFVQCWTNLQLKTVPPLELGKKYFDLYPEEVNPVWQNPCDDKRHLAIWSKYKTCDRLPRFLVIGPQKTGTTALYAFLSMHPNILSNFPSSKTFEEVQFFNGANYYRGIDWYMEFFPTPSNSSLQYLFEKSATYFDNELVPKRAHALLPRAKIVTILINPARRAYSWYQHMRAHADAVALNHSFYQVVTATDEAPRSLRDLKNRCLSPGKYAVHLEMWLNHYPASQLLILDGDQLRTDPVSTMWKTQKFLKVKPHFDYDSHLRYDPSKGFYCQVMPSGKTKCLGRSKGRHYPPMENDTEKFLSNYYLPYNVELSKLLTRLGQQLPDWLREELRGR</sequence>
<dbReference type="Proteomes" id="UP000515135">
    <property type="component" value="Unplaced"/>
</dbReference>
<dbReference type="PANTHER" id="PTHR10605:SF56">
    <property type="entry name" value="BIFUNCTIONAL HEPARAN SULFATE N-DEACETYLASE_N-SULFOTRANSFERASE"/>
    <property type="match status" value="1"/>
</dbReference>
<accession>A0A6P4ZMQ2</accession>
<evidence type="ECO:0000259" key="22">
    <source>
        <dbReference type="Pfam" id="PF25119"/>
    </source>
</evidence>
<feature type="binding site" evidence="17">
    <location>
        <position position="712"/>
    </location>
    <ligand>
        <name>3'-phosphoadenylyl sulfate</name>
        <dbReference type="ChEBI" id="CHEBI:58339"/>
    </ligand>
</feature>
<dbReference type="Gene3D" id="3.40.50.300">
    <property type="entry name" value="P-loop containing nucleotide triphosphate hydrolases"/>
    <property type="match status" value="1"/>
</dbReference>
<dbReference type="OrthoDB" id="8958249at2759"/>
<dbReference type="RefSeq" id="XP_019635295.1">
    <property type="nucleotide sequence ID" value="XM_019779736.1"/>
</dbReference>
<evidence type="ECO:0000313" key="25">
    <source>
        <dbReference type="RefSeq" id="XP_019635295.1"/>
    </source>
</evidence>
<dbReference type="InterPro" id="IPR037359">
    <property type="entry name" value="NST/OST"/>
</dbReference>
<comment type="pathway">
    <text evidence="2">Glycan metabolism; heparin biosynthesis.</text>
</comment>
<evidence type="ECO:0000256" key="4">
    <source>
        <dbReference type="ARBA" id="ARBA00010420"/>
    </source>
</evidence>
<keyword evidence="6" id="KW-0808">Transferase</keyword>
<dbReference type="InterPro" id="IPR021930">
    <property type="entry name" value="Heparan_SO4_deacetylase_dom"/>
</dbReference>
<dbReference type="EC" id="2.8.2.8" evidence="5"/>
<dbReference type="Pfam" id="PF25119">
    <property type="entry name" value="HSNSD_N"/>
    <property type="match status" value="1"/>
</dbReference>
<evidence type="ECO:0000256" key="13">
    <source>
        <dbReference type="ARBA" id="ARBA00023157"/>
    </source>
</evidence>
<protein>
    <recommendedName>
        <fullName evidence="5">[heparan sulfate]-glucosamine N-sulfotransferase</fullName>
        <ecNumber evidence="5">2.8.2.8</ecNumber>
    </recommendedName>
</protein>
<keyword evidence="11" id="KW-0333">Golgi apparatus</keyword>
<evidence type="ECO:0000256" key="7">
    <source>
        <dbReference type="ARBA" id="ARBA00022692"/>
    </source>
</evidence>
<evidence type="ECO:0000256" key="10">
    <source>
        <dbReference type="ARBA" id="ARBA00022989"/>
    </source>
</evidence>
<feature type="domain" description="Sulfotransferase" evidence="20">
    <location>
        <begin position="605"/>
        <end position="833"/>
    </location>
</feature>
<dbReference type="GO" id="GO:0015012">
    <property type="term" value="P:heparan sulfate proteoglycan biosynthetic process"/>
    <property type="evidence" value="ECO:0007669"/>
    <property type="project" value="UniProtKB-UniPathway"/>
</dbReference>
<proteinExistence type="inferred from homology"/>
<keyword evidence="12 19" id="KW-0472">Membrane</keyword>
<dbReference type="GO" id="GO:0000139">
    <property type="term" value="C:Golgi membrane"/>
    <property type="evidence" value="ECO:0007669"/>
    <property type="project" value="UniProtKB-SubCell"/>
</dbReference>
<dbReference type="UniPathway" id="UPA00756"/>
<keyword evidence="10 19" id="KW-1133">Transmembrane helix</keyword>
<feature type="domain" description="Heparan sulphate-N-deacetylase deacetylase" evidence="21">
    <location>
        <begin position="311"/>
        <end position="515"/>
    </location>
</feature>
<dbReference type="GeneID" id="109478277"/>
<comment type="similarity">
    <text evidence="4">Belongs to the sulfotransferase 1 family. NDST subfamily.</text>
</comment>
<gene>
    <name evidence="24 25 26" type="primary">LOC109478277</name>
</gene>
<dbReference type="GO" id="GO:0016787">
    <property type="term" value="F:hydrolase activity"/>
    <property type="evidence" value="ECO:0007669"/>
    <property type="project" value="UniProtKB-KW"/>
</dbReference>
<feature type="domain" description="Heparan sulfate-N-deacetylase N-terminal" evidence="22">
    <location>
        <begin position="85"/>
        <end position="301"/>
    </location>
</feature>
<dbReference type="InterPro" id="IPR056793">
    <property type="entry name" value="HSNSD_N"/>
</dbReference>
<evidence type="ECO:0000313" key="24">
    <source>
        <dbReference type="RefSeq" id="XP_019635294.1"/>
    </source>
</evidence>
<dbReference type="Pfam" id="PF00685">
    <property type="entry name" value="Sulfotransfer_1"/>
    <property type="match status" value="1"/>
</dbReference>
<keyword evidence="14" id="KW-0325">Glycoprotein</keyword>
<evidence type="ECO:0000256" key="9">
    <source>
        <dbReference type="ARBA" id="ARBA00022968"/>
    </source>
</evidence>
<evidence type="ECO:0000256" key="15">
    <source>
        <dbReference type="ARBA" id="ARBA00023268"/>
    </source>
</evidence>
<dbReference type="AlphaFoldDB" id="A0A6P4ZMQ2"/>
<evidence type="ECO:0000256" key="6">
    <source>
        <dbReference type="ARBA" id="ARBA00022679"/>
    </source>
</evidence>